<gene>
    <name evidence="15" type="ORF">SBAD_LOCUS10677</name>
</gene>
<reference evidence="15 16" key="2">
    <citation type="submission" date="2018-11" db="EMBL/GenBank/DDBJ databases">
        <authorList>
            <consortium name="Pathogen Informatics"/>
        </authorList>
    </citation>
    <scope>NUCLEOTIDE SEQUENCE [LARGE SCALE GENOMIC DNA]</scope>
</reference>
<dbReference type="SUPFAM" id="SSF52374">
    <property type="entry name" value="Nucleotidylyl transferase"/>
    <property type="match status" value="1"/>
</dbReference>
<evidence type="ECO:0000256" key="2">
    <source>
        <dbReference type="ARBA" id="ARBA00005594"/>
    </source>
</evidence>
<keyword evidence="7 13" id="KW-0067">ATP-binding</keyword>
<name>A0A183J479_9BILA</name>
<evidence type="ECO:0000256" key="3">
    <source>
        <dbReference type="ARBA" id="ARBA00012837"/>
    </source>
</evidence>
<organism evidence="17">
    <name type="scientific">Soboliphyme baturini</name>
    <dbReference type="NCBI Taxonomy" id="241478"/>
    <lineage>
        <taxon>Eukaryota</taxon>
        <taxon>Metazoa</taxon>
        <taxon>Ecdysozoa</taxon>
        <taxon>Nematoda</taxon>
        <taxon>Enoplea</taxon>
        <taxon>Dorylaimia</taxon>
        <taxon>Dioctophymatida</taxon>
        <taxon>Dioctophymatoidea</taxon>
        <taxon>Soboliphymatidae</taxon>
        <taxon>Soboliphyme</taxon>
    </lineage>
</organism>
<accession>A0A183J479</accession>
<dbReference type="SMART" id="SM01016">
    <property type="entry name" value="Arg_tRNA_synt_N"/>
    <property type="match status" value="1"/>
</dbReference>
<dbReference type="GO" id="GO:0005524">
    <property type="term" value="F:ATP binding"/>
    <property type="evidence" value="ECO:0007669"/>
    <property type="project" value="UniProtKB-KW"/>
</dbReference>
<keyword evidence="6 13" id="KW-0547">Nucleotide-binding</keyword>
<keyword evidence="5 13" id="KW-0436">Ligase</keyword>
<evidence type="ECO:0000256" key="13">
    <source>
        <dbReference type="RuleBase" id="RU363038"/>
    </source>
</evidence>
<protein>
    <recommendedName>
        <fullName evidence="12">Probable arginine--tRNA ligase, cytoplasmic</fullName>
        <ecNumber evidence="3">6.1.1.19</ecNumber>
    </recommendedName>
    <alternativeName>
        <fullName evidence="10">Arginyl-tRNA synthetase</fullName>
    </alternativeName>
</protein>
<dbReference type="SUPFAM" id="SSF55190">
    <property type="entry name" value="Arginyl-tRNA synthetase (ArgRS), N-terminal 'additional' domain"/>
    <property type="match status" value="1"/>
</dbReference>
<keyword evidence="9 13" id="KW-0030">Aminoacyl-tRNA synthetase</keyword>
<proteinExistence type="inferred from homology"/>
<dbReference type="Gene3D" id="3.30.1360.70">
    <property type="entry name" value="Arginyl tRNA synthetase N-terminal domain"/>
    <property type="match status" value="1"/>
</dbReference>
<dbReference type="OrthoDB" id="68056at2759"/>
<dbReference type="InterPro" id="IPR001412">
    <property type="entry name" value="aa-tRNA-synth_I_CS"/>
</dbReference>
<comment type="subcellular location">
    <subcellularLocation>
        <location evidence="1">Cytoplasm</location>
        <location evidence="1">Cytosol</location>
    </subcellularLocation>
</comment>
<evidence type="ECO:0000313" key="16">
    <source>
        <dbReference type="Proteomes" id="UP000270296"/>
    </source>
</evidence>
<dbReference type="InterPro" id="IPR036695">
    <property type="entry name" value="Arg-tRNA-synth_N_sf"/>
</dbReference>
<evidence type="ECO:0000313" key="17">
    <source>
        <dbReference type="WBParaSite" id="SBAD_0001104801-mRNA-1"/>
    </source>
</evidence>
<dbReference type="InterPro" id="IPR005148">
    <property type="entry name" value="Arg-tRNA-synth_N"/>
</dbReference>
<dbReference type="PROSITE" id="PS00178">
    <property type="entry name" value="AA_TRNA_LIGASE_I"/>
    <property type="match status" value="1"/>
</dbReference>
<dbReference type="EC" id="6.1.1.19" evidence="3"/>
<dbReference type="AlphaFoldDB" id="A0A183J479"/>
<dbReference type="CDD" id="cd00671">
    <property type="entry name" value="ArgRS_core"/>
    <property type="match status" value="1"/>
</dbReference>
<evidence type="ECO:0000256" key="4">
    <source>
        <dbReference type="ARBA" id="ARBA00022490"/>
    </source>
</evidence>
<evidence type="ECO:0000259" key="14">
    <source>
        <dbReference type="SMART" id="SM01016"/>
    </source>
</evidence>
<dbReference type="WBParaSite" id="SBAD_0001104801-mRNA-1">
    <property type="protein sequence ID" value="SBAD_0001104801-mRNA-1"/>
    <property type="gene ID" value="SBAD_0001104801"/>
</dbReference>
<dbReference type="FunFam" id="3.40.50.620:FF:000084">
    <property type="entry name" value="arginine--tRNA ligase, cytoplasmic"/>
    <property type="match status" value="1"/>
</dbReference>
<evidence type="ECO:0000256" key="7">
    <source>
        <dbReference type="ARBA" id="ARBA00022840"/>
    </source>
</evidence>
<keyword evidence="8 13" id="KW-0648">Protein biosynthesis</keyword>
<evidence type="ECO:0000256" key="9">
    <source>
        <dbReference type="ARBA" id="ARBA00023146"/>
    </source>
</evidence>
<dbReference type="NCBIfam" id="TIGR00456">
    <property type="entry name" value="argS"/>
    <property type="match status" value="1"/>
</dbReference>
<dbReference type="Proteomes" id="UP000270296">
    <property type="component" value="Unassembled WGS sequence"/>
</dbReference>
<dbReference type="Pfam" id="PF03485">
    <property type="entry name" value="Arg_tRNA_synt_N"/>
    <property type="match status" value="1"/>
</dbReference>
<dbReference type="Gene3D" id="3.40.50.620">
    <property type="entry name" value="HUPs"/>
    <property type="match status" value="1"/>
</dbReference>
<evidence type="ECO:0000313" key="15">
    <source>
        <dbReference type="EMBL" id="VDP33737.1"/>
    </source>
</evidence>
<dbReference type="GO" id="GO:0017101">
    <property type="term" value="C:aminoacyl-tRNA synthetase multienzyme complex"/>
    <property type="evidence" value="ECO:0007669"/>
    <property type="project" value="UniProtKB-ARBA"/>
</dbReference>
<dbReference type="PANTHER" id="PTHR11956">
    <property type="entry name" value="ARGINYL-TRNA SYNTHETASE"/>
    <property type="match status" value="1"/>
</dbReference>
<evidence type="ECO:0000256" key="8">
    <source>
        <dbReference type="ARBA" id="ARBA00022917"/>
    </source>
</evidence>
<dbReference type="EMBL" id="UZAM01014405">
    <property type="protein sequence ID" value="VDP33737.1"/>
    <property type="molecule type" value="Genomic_DNA"/>
</dbReference>
<evidence type="ECO:0000256" key="6">
    <source>
        <dbReference type="ARBA" id="ARBA00022741"/>
    </source>
</evidence>
<evidence type="ECO:0000256" key="10">
    <source>
        <dbReference type="ARBA" id="ARBA00033033"/>
    </source>
</evidence>
<dbReference type="InterPro" id="IPR035684">
    <property type="entry name" value="ArgRS_core"/>
</dbReference>
<keyword evidence="4" id="KW-0963">Cytoplasm</keyword>
<dbReference type="InterPro" id="IPR001278">
    <property type="entry name" value="Arg-tRNA-ligase"/>
</dbReference>
<comment type="catalytic activity">
    <reaction evidence="11">
        <text>tRNA(Arg) + L-arginine + ATP = L-arginyl-tRNA(Arg) + AMP + diphosphate</text>
        <dbReference type="Rhea" id="RHEA:20301"/>
        <dbReference type="Rhea" id="RHEA-COMP:9658"/>
        <dbReference type="Rhea" id="RHEA-COMP:9673"/>
        <dbReference type="ChEBI" id="CHEBI:30616"/>
        <dbReference type="ChEBI" id="CHEBI:32682"/>
        <dbReference type="ChEBI" id="CHEBI:33019"/>
        <dbReference type="ChEBI" id="CHEBI:78442"/>
        <dbReference type="ChEBI" id="CHEBI:78513"/>
        <dbReference type="ChEBI" id="CHEBI:456215"/>
        <dbReference type="EC" id="6.1.1.19"/>
    </reaction>
</comment>
<dbReference type="PRINTS" id="PR01038">
    <property type="entry name" value="TRNASYNTHARG"/>
</dbReference>
<reference evidence="17" key="1">
    <citation type="submission" date="2016-06" db="UniProtKB">
        <authorList>
            <consortium name="WormBaseParasite"/>
        </authorList>
    </citation>
    <scope>IDENTIFICATION</scope>
</reference>
<dbReference type="GO" id="GO:0005829">
    <property type="term" value="C:cytosol"/>
    <property type="evidence" value="ECO:0007669"/>
    <property type="project" value="UniProtKB-SubCell"/>
</dbReference>
<feature type="domain" description="Arginyl tRNA synthetase N-terminal" evidence="14">
    <location>
        <begin position="81"/>
        <end position="169"/>
    </location>
</feature>
<evidence type="ECO:0000256" key="11">
    <source>
        <dbReference type="ARBA" id="ARBA00049339"/>
    </source>
</evidence>
<comment type="similarity">
    <text evidence="2 13">Belongs to the class-I aminoacyl-tRNA synthetase family.</text>
</comment>
<dbReference type="PANTHER" id="PTHR11956:SF5">
    <property type="entry name" value="ARGININE--TRNA LIGASE, CYTOPLASMIC"/>
    <property type="match status" value="1"/>
</dbReference>
<dbReference type="FunFam" id="3.30.1360.70:FF:000002">
    <property type="entry name" value="arginine--tRNA ligase, cytoplasmic"/>
    <property type="match status" value="1"/>
</dbReference>
<keyword evidence="16" id="KW-1185">Reference proteome</keyword>
<dbReference type="Pfam" id="PF00750">
    <property type="entry name" value="tRNA-synt_1d"/>
    <property type="match status" value="1"/>
</dbReference>
<sequence>MEEFASCLTKDRIDALLNDVKEVAELKDENSRLQYRCGILEQALKAQLSSSAEASSPSTNCSNDPRMDWSHFLDEYKSVVEYIKFQFSSSLRRTYASVNVPIVITEATKHAFGDYQFNGAMSVAQQLSKAGQKISPRSIAENIVSQIHIDERLISKLEVSGPGFVNIHLNKDAVSEYVKQSYINGLKGPKIRKRRAVVDFSSPNIAKEMHVGHLRSTVIGDSICRLLEYEGFDVLRINHIGDWGTQFGMLICNLQDRFPNYLHESPPLSELQHLYKESKLRFDSDEEFKKRAHLCVVRLQNGDPDFIKAWKLICDVSRKDFAKIYKRLDIKIEEKGESFYQERMHNIVMMMEEKGLLTEDEGRKIVFPEGFNVPLTVVKKDGSYTYDTSDLATLQYRIFEQQGEWILYVVDAGQSFHLQQIYQMGRQMGWYDPEKIRVEHVQFGVVLGEDRKKFKTRSGETVKLNDLLDESLRRSLAKLKEKNREDVLSPEELQLAQEAIAYGCIKYADLSRNRSNDYVFSFDKVII</sequence>
<dbReference type="GO" id="GO:0006420">
    <property type="term" value="P:arginyl-tRNA aminoacylation"/>
    <property type="evidence" value="ECO:0007669"/>
    <property type="project" value="InterPro"/>
</dbReference>
<dbReference type="InterPro" id="IPR014729">
    <property type="entry name" value="Rossmann-like_a/b/a_fold"/>
</dbReference>
<dbReference type="GO" id="GO:0004814">
    <property type="term" value="F:arginine-tRNA ligase activity"/>
    <property type="evidence" value="ECO:0007669"/>
    <property type="project" value="UniProtKB-EC"/>
</dbReference>
<evidence type="ECO:0000256" key="12">
    <source>
        <dbReference type="ARBA" id="ARBA00071644"/>
    </source>
</evidence>
<evidence type="ECO:0000256" key="5">
    <source>
        <dbReference type="ARBA" id="ARBA00022598"/>
    </source>
</evidence>
<evidence type="ECO:0000256" key="1">
    <source>
        <dbReference type="ARBA" id="ARBA00004514"/>
    </source>
</evidence>